<dbReference type="Proteomes" id="UP000199161">
    <property type="component" value="Unassembled WGS sequence"/>
</dbReference>
<dbReference type="EMBL" id="FOKW01000004">
    <property type="protein sequence ID" value="SFC09018.1"/>
    <property type="molecule type" value="Genomic_DNA"/>
</dbReference>
<evidence type="ECO:0000259" key="2">
    <source>
        <dbReference type="Pfam" id="PF01978"/>
    </source>
</evidence>
<feature type="domain" description="Transcription regulator TrmB N-terminal" evidence="2">
    <location>
        <begin position="30"/>
        <end position="104"/>
    </location>
</feature>
<dbReference type="InterPro" id="IPR011991">
    <property type="entry name" value="ArsR-like_HTH"/>
</dbReference>
<feature type="compositionally biased region" description="Low complexity" evidence="1">
    <location>
        <begin position="148"/>
        <end position="163"/>
    </location>
</feature>
<evidence type="ECO:0000256" key="1">
    <source>
        <dbReference type="SAM" id="MobiDB-lite"/>
    </source>
</evidence>
<proteinExistence type="predicted"/>
<evidence type="ECO:0000313" key="4">
    <source>
        <dbReference type="Proteomes" id="UP000199161"/>
    </source>
</evidence>
<protein>
    <submittedName>
        <fullName evidence="3">Predicted transcriptional regulator</fullName>
    </submittedName>
</protein>
<dbReference type="SUPFAM" id="SSF46785">
    <property type="entry name" value="Winged helix' DNA-binding domain"/>
    <property type="match status" value="1"/>
</dbReference>
<dbReference type="InterPro" id="IPR002831">
    <property type="entry name" value="Tscrpt_reg_TrmB_N"/>
</dbReference>
<dbReference type="AlphaFoldDB" id="A0A1I1GGN1"/>
<keyword evidence="4" id="KW-1185">Reference proteome</keyword>
<sequence>MGDGNVPYRTIMANSMADQLQGEMACEGLLECVHGLKGLDRDCFRALVEADDPLTIDEVADRVGRERSTAYRSVQRLLQSGIVRKTQVNYDQGGYYHVYSPADPSQVAADMQRKLNDWYAKMAQLVQEFEDKYGEADGREATGKRTETGTGTEAGTDVNANADTDTDTDMDMDRDP</sequence>
<evidence type="ECO:0000313" key="3">
    <source>
        <dbReference type="EMBL" id="SFC09018.1"/>
    </source>
</evidence>
<gene>
    <name evidence="3" type="ORF">SAMN05444422_104210</name>
</gene>
<dbReference type="CDD" id="cd00090">
    <property type="entry name" value="HTH_ARSR"/>
    <property type="match status" value="1"/>
</dbReference>
<dbReference type="InterPro" id="IPR036390">
    <property type="entry name" value="WH_DNA-bd_sf"/>
</dbReference>
<feature type="region of interest" description="Disordered" evidence="1">
    <location>
        <begin position="131"/>
        <end position="176"/>
    </location>
</feature>
<dbReference type="InterPro" id="IPR036388">
    <property type="entry name" value="WH-like_DNA-bd_sf"/>
</dbReference>
<dbReference type="Gene3D" id="1.10.10.10">
    <property type="entry name" value="Winged helix-like DNA-binding domain superfamily/Winged helix DNA-binding domain"/>
    <property type="match status" value="1"/>
</dbReference>
<dbReference type="Pfam" id="PF01978">
    <property type="entry name" value="TrmB"/>
    <property type="match status" value="1"/>
</dbReference>
<reference evidence="4" key="1">
    <citation type="submission" date="2016-10" db="EMBL/GenBank/DDBJ databases">
        <authorList>
            <person name="Varghese N."/>
            <person name="Submissions S."/>
        </authorList>
    </citation>
    <scope>NUCLEOTIDE SEQUENCE [LARGE SCALE GENOMIC DNA]</scope>
    <source>
        <strain evidence="4">DSM 13078</strain>
    </source>
</reference>
<accession>A0A1I1GGN1</accession>
<organism evidence="3 4">
    <name type="scientific">Natronobacterium haloterrestre</name>
    <name type="common">Halobiforma haloterrestris</name>
    <dbReference type="NCBI Taxonomy" id="148448"/>
    <lineage>
        <taxon>Archaea</taxon>
        <taxon>Methanobacteriati</taxon>
        <taxon>Methanobacteriota</taxon>
        <taxon>Stenosarchaea group</taxon>
        <taxon>Halobacteria</taxon>
        <taxon>Halobacteriales</taxon>
        <taxon>Natrialbaceae</taxon>
        <taxon>Natronobacterium</taxon>
    </lineage>
</organism>
<name>A0A1I1GGN1_NATHA</name>
<feature type="compositionally biased region" description="Basic and acidic residues" evidence="1">
    <location>
        <begin position="131"/>
        <end position="147"/>
    </location>
</feature>